<feature type="non-terminal residue" evidence="1">
    <location>
        <position position="187"/>
    </location>
</feature>
<sequence length="187" mass="19869">MSTRTPLPTVNERDTENVSAAGVQFAAGASFARPVEGLRGRRGGFAFVRNRGRTEVFFWVTPGASFVSGEGLPPPGRPSLDPPSAPDLVLQPRLGGMLPSPPFATPGAGFFSSGDFLSFLSAARLRPLGNISGVSSSAVGLPQEVGKERVIWAEGNLAVLITHWNGHPFFFPWDPLGILLCLPARIF</sequence>
<accession>V8NWN0</accession>
<evidence type="ECO:0000313" key="2">
    <source>
        <dbReference type="Proteomes" id="UP000018936"/>
    </source>
</evidence>
<gene>
    <name evidence="1" type="ORF">L345_07552</name>
</gene>
<dbReference type="Proteomes" id="UP000018936">
    <property type="component" value="Unassembled WGS sequence"/>
</dbReference>
<keyword evidence="2" id="KW-1185">Reference proteome</keyword>
<organism evidence="1 2">
    <name type="scientific">Ophiophagus hannah</name>
    <name type="common">King cobra</name>
    <name type="synonym">Naja hannah</name>
    <dbReference type="NCBI Taxonomy" id="8665"/>
    <lineage>
        <taxon>Eukaryota</taxon>
        <taxon>Metazoa</taxon>
        <taxon>Chordata</taxon>
        <taxon>Craniata</taxon>
        <taxon>Vertebrata</taxon>
        <taxon>Euteleostomi</taxon>
        <taxon>Lepidosauria</taxon>
        <taxon>Squamata</taxon>
        <taxon>Bifurcata</taxon>
        <taxon>Unidentata</taxon>
        <taxon>Episquamata</taxon>
        <taxon>Toxicofera</taxon>
        <taxon>Serpentes</taxon>
        <taxon>Colubroidea</taxon>
        <taxon>Elapidae</taxon>
        <taxon>Elapinae</taxon>
        <taxon>Ophiophagus</taxon>
    </lineage>
</organism>
<protein>
    <submittedName>
        <fullName evidence="1">Uncharacterized protein</fullName>
    </submittedName>
</protein>
<comment type="caution">
    <text evidence="1">The sequence shown here is derived from an EMBL/GenBank/DDBJ whole genome shotgun (WGS) entry which is preliminary data.</text>
</comment>
<dbReference type="EMBL" id="AZIM01001511">
    <property type="protein sequence ID" value="ETE66664.1"/>
    <property type="molecule type" value="Genomic_DNA"/>
</dbReference>
<reference evidence="1 2" key="1">
    <citation type="journal article" date="2013" name="Proc. Natl. Acad. Sci. U.S.A.">
        <title>The king cobra genome reveals dynamic gene evolution and adaptation in the snake venom system.</title>
        <authorList>
            <person name="Vonk F.J."/>
            <person name="Casewell N.R."/>
            <person name="Henkel C.V."/>
            <person name="Heimberg A.M."/>
            <person name="Jansen H.J."/>
            <person name="McCleary R.J."/>
            <person name="Kerkkamp H.M."/>
            <person name="Vos R.A."/>
            <person name="Guerreiro I."/>
            <person name="Calvete J.J."/>
            <person name="Wuster W."/>
            <person name="Woods A.E."/>
            <person name="Logan J.M."/>
            <person name="Harrison R.A."/>
            <person name="Castoe T.A."/>
            <person name="de Koning A.P."/>
            <person name="Pollock D.D."/>
            <person name="Yandell M."/>
            <person name="Calderon D."/>
            <person name="Renjifo C."/>
            <person name="Currier R.B."/>
            <person name="Salgado D."/>
            <person name="Pla D."/>
            <person name="Sanz L."/>
            <person name="Hyder A.S."/>
            <person name="Ribeiro J.M."/>
            <person name="Arntzen J.W."/>
            <person name="van den Thillart G.E."/>
            <person name="Boetzer M."/>
            <person name="Pirovano W."/>
            <person name="Dirks R.P."/>
            <person name="Spaink H.P."/>
            <person name="Duboule D."/>
            <person name="McGlinn E."/>
            <person name="Kini R.M."/>
            <person name="Richardson M.K."/>
        </authorList>
    </citation>
    <scope>NUCLEOTIDE SEQUENCE</scope>
    <source>
        <tissue evidence="1">Blood</tissue>
    </source>
</reference>
<dbReference type="AlphaFoldDB" id="V8NWN0"/>
<evidence type="ECO:0000313" key="1">
    <source>
        <dbReference type="EMBL" id="ETE66664.1"/>
    </source>
</evidence>
<proteinExistence type="predicted"/>
<name>V8NWN0_OPHHA</name>